<feature type="chain" id="PRO_5017204647" description="NACHT domain-containing protein" evidence="7">
    <location>
        <begin position="34"/>
        <end position="776"/>
    </location>
</feature>
<feature type="signal peptide" evidence="7">
    <location>
        <begin position="1"/>
        <end position="33"/>
    </location>
</feature>
<dbReference type="InterPro" id="IPR027417">
    <property type="entry name" value="P-loop_NTPase"/>
</dbReference>
<keyword evidence="2" id="KW-0963">Cytoplasm</keyword>
<organism evidence="9 10">
    <name type="scientific">Astyanax mexicanus</name>
    <name type="common">Blind cave fish</name>
    <name type="synonym">Astyanax fasciatus mexicanus</name>
    <dbReference type="NCBI Taxonomy" id="7994"/>
    <lineage>
        <taxon>Eukaryota</taxon>
        <taxon>Metazoa</taxon>
        <taxon>Chordata</taxon>
        <taxon>Craniata</taxon>
        <taxon>Vertebrata</taxon>
        <taxon>Euteleostomi</taxon>
        <taxon>Actinopterygii</taxon>
        <taxon>Neopterygii</taxon>
        <taxon>Teleostei</taxon>
        <taxon>Ostariophysi</taxon>
        <taxon>Characiformes</taxon>
        <taxon>Characoidei</taxon>
        <taxon>Acestrorhamphidae</taxon>
        <taxon>Acestrorhamphinae</taxon>
        <taxon>Astyanax</taxon>
    </lineage>
</organism>
<dbReference type="PANTHER" id="PTHR24106">
    <property type="entry name" value="NACHT, LRR AND CARD DOMAINS-CONTAINING"/>
    <property type="match status" value="1"/>
</dbReference>
<feature type="domain" description="NACHT" evidence="8">
    <location>
        <begin position="160"/>
        <end position="294"/>
    </location>
</feature>
<keyword evidence="7" id="KW-0732">Signal</keyword>
<dbReference type="InterPro" id="IPR007111">
    <property type="entry name" value="NACHT_NTPase"/>
</dbReference>
<dbReference type="FunFam" id="3.40.50.300:FF:000210">
    <property type="entry name" value="Si:dkey-16p6.1"/>
    <property type="match status" value="1"/>
</dbReference>
<name>A0A3B1JR38_ASTMX</name>
<dbReference type="InterPro" id="IPR029495">
    <property type="entry name" value="NACHT-assoc"/>
</dbReference>
<dbReference type="Ensembl" id="ENSAMXT00000030392.1">
    <property type="protein sequence ID" value="ENSAMXP00000044310.1"/>
    <property type="gene ID" value="ENSAMXG00000000002.2"/>
</dbReference>
<reference evidence="9" key="3">
    <citation type="submission" date="2025-08" db="UniProtKB">
        <authorList>
            <consortium name="Ensembl"/>
        </authorList>
    </citation>
    <scope>IDENTIFICATION</scope>
</reference>
<dbReference type="InterPro" id="IPR041267">
    <property type="entry name" value="NLRP_HD2"/>
</dbReference>
<evidence type="ECO:0000256" key="1">
    <source>
        <dbReference type="ARBA" id="ARBA00004496"/>
    </source>
</evidence>
<dbReference type="Pfam" id="PF17779">
    <property type="entry name" value="WHD_NOD2"/>
    <property type="match status" value="1"/>
</dbReference>
<reference evidence="10" key="1">
    <citation type="submission" date="2013-03" db="EMBL/GenBank/DDBJ databases">
        <authorList>
            <person name="Jeffery W."/>
            <person name="Warren W."/>
            <person name="Wilson R.K."/>
        </authorList>
    </citation>
    <scope>NUCLEOTIDE SEQUENCE</scope>
    <source>
        <strain evidence="10">female</strain>
    </source>
</reference>
<dbReference type="InterPro" id="IPR032675">
    <property type="entry name" value="LRR_dom_sf"/>
</dbReference>
<dbReference type="InterPro" id="IPR051261">
    <property type="entry name" value="NLR"/>
</dbReference>
<keyword evidence="3" id="KW-0433">Leucine-rich repeat</keyword>
<reference evidence="9" key="4">
    <citation type="submission" date="2025-09" db="UniProtKB">
        <authorList>
            <consortium name="Ensembl"/>
        </authorList>
    </citation>
    <scope>IDENTIFICATION</scope>
</reference>
<evidence type="ECO:0000256" key="2">
    <source>
        <dbReference type="ARBA" id="ARBA00022490"/>
    </source>
</evidence>
<dbReference type="GO" id="GO:0005737">
    <property type="term" value="C:cytoplasm"/>
    <property type="evidence" value="ECO:0007669"/>
    <property type="project" value="UniProtKB-SubCell"/>
</dbReference>
<dbReference type="Pfam" id="PF14484">
    <property type="entry name" value="FISNA"/>
    <property type="match status" value="1"/>
</dbReference>
<dbReference type="Proteomes" id="UP000018467">
    <property type="component" value="Unassembled WGS sequence"/>
</dbReference>
<evidence type="ECO:0000313" key="9">
    <source>
        <dbReference type="Ensembl" id="ENSAMXP00000044310.1"/>
    </source>
</evidence>
<evidence type="ECO:0000256" key="4">
    <source>
        <dbReference type="ARBA" id="ARBA00022737"/>
    </source>
</evidence>
<reference evidence="10" key="2">
    <citation type="journal article" date="2014" name="Nat. Commun.">
        <title>The cavefish genome reveals candidate genes for eye loss.</title>
        <authorList>
            <person name="McGaugh S.E."/>
            <person name="Gross J.B."/>
            <person name="Aken B."/>
            <person name="Blin M."/>
            <person name="Borowsky R."/>
            <person name="Chalopin D."/>
            <person name="Hinaux H."/>
            <person name="Jeffery W.R."/>
            <person name="Keene A."/>
            <person name="Ma L."/>
            <person name="Minx P."/>
            <person name="Murphy D."/>
            <person name="O'Quin K.E."/>
            <person name="Retaux S."/>
            <person name="Rohner N."/>
            <person name="Searle S.M."/>
            <person name="Stahl B.A."/>
            <person name="Tabin C."/>
            <person name="Volff J.N."/>
            <person name="Yoshizawa M."/>
            <person name="Warren W.C."/>
        </authorList>
    </citation>
    <scope>NUCLEOTIDE SEQUENCE [LARGE SCALE GENOMIC DNA]</scope>
    <source>
        <strain evidence="10">female</strain>
    </source>
</reference>
<dbReference type="Gene3D" id="3.40.50.300">
    <property type="entry name" value="P-loop containing nucleotide triphosphate hydrolases"/>
    <property type="match status" value="1"/>
</dbReference>
<keyword evidence="4" id="KW-0677">Repeat</keyword>
<evidence type="ECO:0000259" key="8">
    <source>
        <dbReference type="PROSITE" id="PS50837"/>
    </source>
</evidence>
<dbReference type="Bgee" id="ENSAMXG00000000002">
    <property type="expression patterns" value="Expressed in ovary and 8 other cell types or tissues"/>
</dbReference>
<evidence type="ECO:0000313" key="10">
    <source>
        <dbReference type="Proteomes" id="UP000018467"/>
    </source>
</evidence>
<keyword evidence="6" id="KW-0067">ATP-binding</keyword>
<dbReference type="InterPro" id="IPR041075">
    <property type="entry name" value="NOD1/2_WH"/>
</dbReference>
<comment type="subcellular location">
    <subcellularLocation>
        <location evidence="1">Cytoplasm</location>
    </subcellularLocation>
</comment>
<evidence type="ECO:0000256" key="5">
    <source>
        <dbReference type="ARBA" id="ARBA00022741"/>
    </source>
</evidence>
<proteinExistence type="predicted"/>
<accession>A0A3B1JR38</accession>
<sequence>FSTRPGMLSGPGDFRALILLNALLTLSWESVSTWVTRRRDGFLAGVLLSGSNLAKNPFRSFSRDVSLLQVCGWACQRKIKFKLRDKYQRINEGISGCGKLTLLNKIYTELYVTEGGVGDVNQEHEVKQIETASRKKTTQERPIRCNDIFKPLPEQKRPIRTVLTKGVAGIGKTVSVQKFILDWSEGKVNQDILFIFPLPFRELNLMKEKKLSLVNLLQSFFPETQDLKLRHYRSYKIMFIFDGLDECRLPLNFQNNENLVNVEEQTSVDVLLTNLIKGNLLPSALLWITSRPAAANQIPPECVDQVTEVRGFSDPQKQEYFSKRIRDQDLANKVFTHIRSSRSLYIMCHIPVFCWITATVLERMLSEAESGEIPKTLTQMFTHFLIFQIKHKSQKYSGNSDTDPQQTRTSILALGKLAFQQLDKGNLIFYEEDLSESGIDFREVSVYSGVCTQIFREEHELHLGKVFSFVHLSVQEFLAALYAFLCFIDRSVLNQQTAKNQTTELSELFSRSTMTDFLSSAIDRALQSESGHLDLFLRFLLGLSLESNQNLLRVVQTQTERISDSNEEIVKYIKKKIEKNSSPEKSINLFHCLNELNDHSLVQEVQKYLSGGGECRLQKARLSPAQWSALAFVLVNSEKELEEFNLSKYDPSEECLLRLLFHSITASCNLGVKTCENLESVLNLENSSLKELDLSNNDLQDSGVELLSAGLKSSHCKLQILRSTCENLESVLNLENSSLKELDLNNNDLQDLGVELLSAGLKSSQCKLQILRSVFL</sequence>
<dbReference type="SMART" id="SM00368">
    <property type="entry name" value="LRR_RI"/>
    <property type="match status" value="2"/>
</dbReference>
<dbReference type="SUPFAM" id="SSF52047">
    <property type="entry name" value="RNI-like"/>
    <property type="match status" value="1"/>
</dbReference>
<dbReference type="InterPro" id="IPR001611">
    <property type="entry name" value="Leu-rich_rpt"/>
</dbReference>
<dbReference type="GO" id="GO:0005524">
    <property type="term" value="F:ATP binding"/>
    <property type="evidence" value="ECO:0007669"/>
    <property type="project" value="UniProtKB-KW"/>
</dbReference>
<dbReference type="Pfam" id="PF05729">
    <property type="entry name" value="NACHT"/>
    <property type="match status" value="1"/>
</dbReference>
<dbReference type="PROSITE" id="PS51450">
    <property type="entry name" value="LRR"/>
    <property type="match status" value="2"/>
</dbReference>
<dbReference type="SMART" id="SM01288">
    <property type="entry name" value="FISNA"/>
    <property type="match status" value="1"/>
</dbReference>
<evidence type="ECO:0000256" key="3">
    <source>
        <dbReference type="ARBA" id="ARBA00022614"/>
    </source>
</evidence>
<evidence type="ECO:0000256" key="7">
    <source>
        <dbReference type="SAM" id="SignalP"/>
    </source>
</evidence>
<dbReference type="Pfam" id="PF13516">
    <property type="entry name" value="LRR_6"/>
    <property type="match status" value="2"/>
</dbReference>
<dbReference type="AlphaFoldDB" id="A0A3B1JR38"/>
<dbReference type="Gene3D" id="3.80.10.10">
    <property type="entry name" value="Ribonuclease Inhibitor"/>
    <property type="match status" value="2"/>
</dbReference>
<protein>
    <recommendedName>
        <fullName evidence="8">NACHT domain-containing protein</fullName>
    </recommendedName>
</protein>
<dbReference type="SUPFAM" id="SSF52540">
    <property type="entry name" value="P-loop containing nucleoside triphosphate hydrolases"/>
    <property type="match status" value="1"/>
</dbReference>
<keyword evidence="5" id="KW-0547">Nucleotide-binding</keyword>
<dbReference type="Pfam" id="PF17776">
    <property type="entry name" value="NLRC4_HD2"/>
    <property type="match status" value="1"/>
</dbReference>
<dbReference type="PROSITE" id="PS50837">
    <property type="entry name" value="NACHT"/>
    <property type="match status" value="1"/>
</dbReference>
<keyword evidence="10" id="KW-1185">Reference proteome</keyword>
<evidence type="ECO:0000256" key="6">
    <source>
        <dbReference type="ARBA" id="ARBA00022840"/>
    </source>
</evidence>
<dbReference type="GeneTree" id="ENSGT01150000286927"/>